<evidence type="ECO:0000259" key="2">
    <source>
        <dbReference type="PROSITE" id="PS50003"/>
    </source>
</evidence>
<keyword evidence="4" id="KW-1185">Reference proteome</keyword>
<feature type="domain" description="PH" evidence="2">
    <location>
        <begin position="300"/>
        <end position="399"/>
    </location>
</feature>
<comment type="caution">
    <text evidence="3">The sequence shown here is derived from an EMBL/GenBank/DDBJ whole genome shotgun (WGS) entry which is preliminary data.</text>
</comment>
<reference evidence="3" key="1">
    <citation type="submission" date="2020-02" db="EMBL/GenBank/DDBJ databases">
        <authorList>
            <person name="Palmer J.M."/>
        </authorList>
    </citation>
    <scope>NUCLEOTIDE SEQUENCE</scope>
    <source>
        <strain evidence="3">EPUS1.4</strain>
        <tissue evidence="3">Thallus</tissue>
    </source>
</reference>
<sequence length="417" mass="46205">MMAQIQPDSLAINSSVATPVRNPLSIPVTAPRPILETGTPLQSFKSGHLNLDTFSPVNQNGSFEFDRVLKSGRVNRRVKSKGAWKPTWKSTYLVLRPNLLSMYKNEDETGIRASITLSDVTAVAPVKKANTLNVFGVFSPSKNYHFQGTSPKDTADWIERIRKEARVDVHDEIALSSPVARSDGLENRNPCETTDLSGDDEGGMPSSPEMSHWIVRGQKGQRSRASTTQRQTSAIHEYSGNEMMTSYSDFSDAPAASLPRSHVAPLNKANTATVVSAQRPSAARNASQLSGFDVNTDPERVIRQGWLYCLKTKGRVKQWKKLWAVLRPKNMSFYKNEQEYSAVKILSMSSIINAAEIDPISRSKIYCLQVITEDKIYRFCAPSEDSLAKWLGSLKSILARRQDAAKQVAEATAALRV</sequence>
<dbReference type="InterPro" id="IPR011993">
    <property type="entry name" value="PH-like_dom_sf"/>
</dbReference>
<feature type="region of interest" description="Disordered" evidence="1">
    <location>
        <begin position="178"/>
        <end position="239"/>
    </location>
</feature>
<evidence type="ECO:0000256" key="1">
    <source>
        <dbReference type="SAM" id="MobiDB-lite"/>
    </source>
</evidence>
<dbReference type="SMART" id="SM00233">
    <property type="entry name" value="PH"/>
    <property type="match status" value="2"/>
</dbReference>
<dbReference type="InterPro" id="IPR051707">
    <property type="entry name" value="PI-Interact_SigTrans_Reg"/>
</dbReference>
<dbReference type="Proteomes" id="UP000606974">
    <property type="component" value="Unassembled WGS sequence"/>
</dbReference>
<dbReference type="PANTHER" id="PTHR14336:SF8">
    <property type="entry name" value="PROTEIN OPY1"/>
    <property type="match status" value="1"/>
</dbReference>
<dbReference type="CDD" id="cd13299">
    <property type="entry name" value="PH2_PH_fungal"/>
    <property type="match status" value="1"/>
</dbReference>
<evidence type="ECO:0000313" key="3">
    <source>
        <dbReference type="EMBL" id="KAF7513101.1"/>
    </source>
</evidence>
<dbReference type="Pfam" id="PF00169">
    <property type="entry name" value="PH"/>
    <property type="match status" value="2"/>
</dbReference>
<feature type="compositionally biased region" description="Polar residues" evidence="1">
    <location>
        <begin position="223"/>
        <end position="234"/>
    </location>
</feature>
<proteinExistence type="predicted"/>
<dbReference type="Gene3D" id="2.30.29.30">
    <property type="entry name" value="Pleckstrin-homology domain (PH domain)/Phosphotyrosine-binding domain (PTB)"/>
    <property type="match status" value="2"/>
</dbReference>
<dbReference type="SUPFAM" id="SSF50729">
    <property type="entry name" value="PH domain-like"/>
    <property type="match status" value="2"/>
</dbReference>
<dbReference type="AlphaFoldDB" id="A0A8H7EAU3"/>
<dbReference type="OrthoDB" id="2157866at2759"/>
<gene>
    <name evidence="3" type="ORF">GJ744_011367</name>
</gene>
<dbReference type="EMBL" id="JAACFV010000008">
    <property type="protein sequence ID" value="KAF7513101.1"/>
    <property type="molecule type" value="Genomic_DNA"/>
</dbReference>
<organism evidence="3 4">
    <name type="scientific">Endocarpon pusillum</name>
    <dbReference type="NCBI Taxonomy" id="364733"/>
    <lineage>
        <taxon>Eukaryota</taxon>
        <taxon>Fungi</taxon>
        <taxon>Dikarya</taxon>
        <taxon>Ascomycota</taxon>
        <taxon>Pezizomycotina</taxon>
        <taxon>Eurotiomycetes</taxon>
        <taxon>Chaetothyriomycetidae</taxon>
        <taxon>Verrucariales</taxon>
        <taxon>Verrucariaceae</taxon>
        <taxon>Endocarpon</taxon>
    </lineage>
</organism>
<dbReference type="CDD" id="cd13298">
    <property type="entry name" value="PH1_PH_fungal"/>
    <property type="match status" value="1"/>
</dbReference>
<protein>
    <recommendedName>
        <fullName evidence="2">PH domain-containing protein</fullName>
    </recommendedName>
</protein>
<dbReference type="PROSITE" id="PS50003">
    <property type="entry name" value="PH_DOMAIN"/>
    <property type="match status" value="2"/>
</dbReference>
<name>A0A8H7EAU3_9EURO</name>
<accession>A0A8H7EAU3</accession>
<feature type="domain" description="PH" evidence="2">
    <location>
        <begin position="67"/>
        <end position="166"/>
    </location>
</feature>
<dbReference type="InterPro" id="IPR001849">
    <property type="entry name" value="PH_domain"/>
</dbReference>
<dbReference type="PANTHER" id="PTHR14336">
    <property type="entry name" value="TANDEM PH DOMAIN CONTAINING PROTEIN"/>
    <property type="match status" value="1"/>
</dbReference>
<evidence type="ECO:0000313" key="4">
    <source>
        <dbReference type="Proteomes" id="UP000606974"/>
    </source>
</evidence>